<evidence type="ECO:0000313" key="1">
    <source>
        <dbReference type="EMBL" id="GAA6113938.1"/>
    </source>
</evidence>
<name>A0ABP9ZGM7_9LACO</name>
<reference evidence="1 2" key="1">
    <citation type="submission" date="2024-03" db="EMBL/GenBank/DDBJ databases">
        <title>Inconsistent identification of Apilactobacillus kunkeei-related strains obtained by well-developed overall genome related indices.</title>
        <authorList>
            <person name="Maeno S."/>
            <person name="Endo A."/>
        </authorList>
    </citation>
    <scope>NUCLEOTIDE SEQUENCE [LARGE SCALE GENOMIC DNA]</scope>
    <source>
        <strain evidence="1 2">20H-10</strain>
    </source>
</reference>
<evidence type="ECO:0000313" key="2">
    <source>
        <dbReference type="Proteomes" id="UP001438112"/>
    </source>
</evidence>
<keyword evidence="2" id="KW-1185">Reference proteome</keyword>
<dbReference type="Proteomes" id="UP001438112">
    <property type="component" value="Unassembled WGS sequence"/>
</dbReference>
<proteinExistence type="predicted"/>
<organism evidence="1 2">
    <name type="scientific">Apilactobacillus apinorum</name>
    <dbReference type="NCBI Taxonomy" id="1218495"/>
    <lineage>
        <taxon>Bacteria</taxon>
        <taxon>Bacillati</taxon>
        <taxon>Bacillota</taxon>
        <taxon>Bacilli</taxon>
        <taxon>Lactobacillales</taxon>
        <taxon>Lactobacillaceae</taxon>
        <taxon>Apilactobacillus</taxon>
    </lineage>
</organism>
<dbReference type="RefSeq" id="WP_353317383.1">
    <property type="nucleotide sequence ID" value="NZ_BAABVV010000024.1"/>
</dbReference>
<protein>
    <submittedName>
        <fullName evidence="1">Uncharacterized protein</fullName>
    </submittedName>
</protein>
<dbReference type="EMBL" id="BAABVV010000024">
    <property type="protein sequence ID" value="GAA6113938.1"/>
    <property type="molecule type" value="Genomic_DNA"/>
</dbReference>
<gene>
    <name evidence="1" type="ORF">AP20H10_03010</name>
</gene>
<accession>A0ABP9ZGM7</accession>
<sequence length="150" mass="17158">MDLSKTVDNRINQLIQNDKNTNDTLDMLNNSTIGMIEQYLTQFFNRYAVDNELTVSQANAMINSWDKQQFQQLLNDLNVNDLSYDAQQRVKVLGVKAGMNHGAMLNAIIAMTLVYLTDKQKDIITTKLLQLNARNFCISSLNYRSLFIVT</sequence>
<comment type="caution">
    <text evidence="1">The sequence shown here is derived from an EMBL/GenBank/DDBJ whole genome shotgun (WGS) entry which is preliminary data.</text>
</comment>